<feature type="signal peptide" evidence="5">
    <location>
        <begin position="1"/>
        <end position="26"/>
    </location>
</feature>
<keyword evidence="2 5" id="KW-0732">Signal</keyword>
<evidence type="ECO:0000313" key="8">
    <source>
        <dbReference type="Proteomes" id="UP000189703"/>
    </source>
</evidence>
<evidence type="ECO:0000256" key="1">
    <source>
        <dbReference type="ARBA" id="ARBA00004167"/>
    </source>
</evidence>
<dbReference type="OMA" id="GCESKIT"/>
<evidence type="ECO:0000256" key="2">
    <source>
        <dbReference type="ARBA" id="ARBA00022729"/>
    </source>
</evidence>
<organism evidence="8 9">
    <name type="scientific">Nelumbo nucifera</name>
    <name type="common">Sacred lotus</name>
    <dbReference type="NCBI Taxonomy" id="4432"/>
    <lineage>
        <taxon>Eukaryota</taxon>
        <taxon>Viridiplantae</taxon>
        <taxon>Streptophyta</taxon>
        <taxon>Embryophyta</taxon>
        <taxon>Tracheophyta</taxon>
        <taxon>Spermatophyta</taxon>
        <taxon>Magnoliopsida</taxon>
        <taxon>Proteales</taxon>
        <taxon>Nelumbonaceae</taxon>
        <taxon>Nelumbo</taxon>
    </lineage>
</organism>
<accession>A0A1U7ZIM3</accession>
<feature type="domain" description="Wall-associated receptor kinase galacturonan-binding" evidence="6">
    <location>
        <begin position="39"/>
        <end position="106"/>
    </location>
</feature>
<comment type="subcellular location">
    <subcellularLocation>
        <location evidence="1">Membrane</location>
        <topology evidence="1">Single-pass membrane protein</topology>
    </subcellularLocation>
</comment>
<keyword evidence="8" id="KW-1185">Reference proteome</keyword>
<name>A0A1U7ZIM3_NELNU</name>
<dbReference type="AlphaFoldDB" id="A0A1U7ZIM3"/>
<dbReference type="PANTHER" id="PTHR33138:SF30">
    <property type="entry name" value="LEAF RUST 10 DISEASE-RESISTANCE LOCUS RECEPTOR-LIKE PROTEIN KINASE-LIKE 2.7"/>
    <property type="match status" value="1"/>
</dbReference>
<sequence>MTPHLFLFFFIFVILLLSLDLPLSRCEYVVDYSRYFDDCSQLSFNCGNIQNIRYPFWGDERPDYCGLPGFKLHCDADHHLTTTIEINSVTYKVSSMDYKNQNLKVAQADLLDSICQKKQKSINTTSLILPPSSPSSERYMALFYGCSPSPSSGVMDGATKVSVSCPSNGDPAEVYYVLDDSFAYENLASKCQEGNSVIVPIPSIAKAEIEKNSSRFGEIISQDVDLRWSSSIDVGCSGCLSYKGQCGWNWELNTSTCFCEFETYEGRCAPPHAAPDSHLDPSPSPSPGTYQFSGASPDE</sequence>
<feature type="compositionally biased region" description="Polar residues" evidence="4">
    <location>
        <begin position="288"/>
        <end position="299"/>
    </location>
</feature>
<dbReference type="InterPro" id="IPR025287">
    <property type="entry name" value="WAK_GUB"/>
</dbReference>
<dbReference type="KEGG" id="nnu:104603553"/>
<dbReference type="OrthoDB" id="974104at2759"/>
<feature type="domain" description="Wall-associated receptor kinase C-terminal" evidence="7">
    <location>
        <begin position="182"/>
        <end position="260"/>
    </location>
</feature>
<dbReference type="GO" id="GO:0030247">
    <property type="term" value="F:polysaccharide binding"/>
    <property type="evidence" value="ECO:0007669"/>
    <property type="project" value="InterPro"/>
</dbReference>
<dbReference type="eggNOG" id="KOG1187">
    <property type="taxonomic scope" value="Eukaryota"/>
</dbReference>
<proteinExistence type="predicted"/>
<dbReference type="GeneID" id="104594347"/>
<dbReference type="GO" id="GO:0016020">
    <property type="term" value="C:membrane"/>
    <property type="evidence" value="ECO:0007669"/>
    <property type="project" value="UniProtKB-SubCell"/>
</dbReference>
<dbReference type="Pfam" id="PF14380">
    <property type="entry name" value="WAK_assoc"/>
    <property type="match status" value="1"/>
</dbReference>
<dbReference type="RefSeq" id="XP_010265924.1">
    <property type="nucleotide sequence ID" value="XM_010267622.1"/>
</dbReference>
<keyword evidence="3" id="KW-0325">Glycoprotein</keyword>
<evidence type="ECO:0000313" key="10">
    <source>
        <dbReference type="RefSeq" id="XP_010265924.1"/>
    </source>
</evidence>
<feature type="chain" id="PRO_5010665248" evidence="5">
    <location>
        <begin position="27"/>
        <end position="299"/>
    </location>
</feature>
<gene>
    <name evidence="9" type="primary">LOC104594347</name>
    <name evidence="10" type="synonym">LOC104603553</name>
</gene>
<dbReference type="Pfam" id="PF13947">
    <property type="entry name" value="GUB_WAK_bind"/>
    <property type="match status" value="1"/>
</dbReference>
<evidence type="ECO:0000256" key="3">
    <source>
        <dbReference type="ARBA" id="ARBA00023180"/>
    </source>
</evidence>
<evidence type="ECO:0000256" key="5">
    <source>
        <dbReference type="SAM" id="SignalP"/>
    </source>
</evidence>
<dbReference type="RefSeq" id="XP_010252909.1">
    <property type="nucleotide sequence ID" value="XM_010254607.1"/>
</dbReference>
<reference evidence="9 10" key="1">
    <citation type="submission" date="2025-04" db="UniProtKB">
        <authorList>
            <consortium name="RefSeq"/>
        </authorList>
    </citation>
    <scope>IDENTIFICATION</scope>
</reference>
<evidence type="ECO:0000313" key="9">
    <source>
        <dbReference type="RefSeq" id="XP_010252909.1"/>
    </source>
</evidence>
<dbReference type="GeneID" id="104603553"/>
<evidence type="ECO:0000259" key="7">
    <source>
        <dbReference type="Pfam" id="PF14380"/>
    </source>
</evidence>
<protein>
    <submittedName>
        <fullName evidence="9 10">LEAF RUST 10 DISEASE-RESISTANCE LOCUS RECEPTOR-LIKE PROTEIN KINASE-like 2.7</fullName>
    </submittedName>
</protein>
<dbReference type="PANTHER" id="PTHR33138">
    <property type="entry name" value="OS01G0690200 PROTEIN"/>
    <property type="match status" value="1"/>
</dbReference>
<dbReference type="InterPro" id="IPR032872">
    <property type="entry name" value="WAK_assoc_C"/>
</dbReference>
<dbReference type="KEGG" id="nnu:104594347"/>
<dbReference type="Proteomes" id="UP000189703">
    <property type="component" value="Unplaced"/>
</dbReference>
<evidence type="ECO:0000259" key="6">
    <source>
        <dbReference type="Pfam" id="PF13947"/>
    </source>
</evidence>
<feature type="region of interest" description="Disordered" evidence="4">
    <location>
        <begin position="272"/>
        <end position="299"/>
    </location>
</feature>
<evidence type="ECO:0000256" key="4">
    <source>
        <dbReference type="SAM" id="MobiDB-lite"/>
    </source>
</evidence>